<protein>
    <submittedName>
        <fullName evidence="1">Uncharacterized protein</fullName>
    </submittedName>
</protein>
<reference evidence="1" key="1">
    <citation type="journal article" date="2019" name="MBio">
        <title>Virus Genomes from Deep Sea Sediments Expand the Ocean Megavirome and Support Independent Origins of Viral Gigantism.</title>
        <authorList>
            <person name="Backstrom D."/>
            <person name="Yutin N."/>
            <person name="Jorgensen S.L."/>
            <person name="Dharamshi J."/>
            <person name="Homa F."/>
            <person name="Zaremba-Niedwiedzka K."/>
            <person name="Spang A."/>
            <person name="Wolf Y.I."/>
            <person name="Koonin E.V."/>
            <person name="Ettema T.J."/>
        </authorList>
    </citation>
    <scope>NUCLEOTIDE SEQUENCE</scope>
</reference>
<sequence length="728" mass="83084">MIKLDTTYHDEPNITLTIPDYLCKDFLGILALDTLHDAKGHGYLVGNKLSQLTDLLAKAILLNNHNLDQYTGVIQNYIFEKVLTYFLELWSNNIGALGLDTIPNGDWESLRDVVCLPLRNVADRADEDAFITLGKNKYGIEAQNYHDQRQKLYPQCAETMSFVSPKGVQKPADYFRQASGIVDIIRARTAGQARVVLDMKASAGLIRTLTDPLGYTTGLPTYADPGYNMPGMSAIRQHAQISFIDEDNQNNYYTGSHEFRYHVQLETPMCSTPLVLLDVTYFYGVAKDGLDRSNMIISMLGNSFNNTLPRSMMMASALGQYLKPTPQQITVTARDTLSIIERIIWNYYNNTCEEISALRDLQQISTQLHKGESFELQSLSHFIKQTPFNPHQTQDLYEWCSSENTIFRSSYIVATFRNLYLFDVSSYLPVRQLDCLLPEEMIINTLPKLMFEYLSNGKNFILLSFCYHQLKLIEQFIGKPNSGLVYHQDLAEQLTKTWIPKRKGKLLIQISKHVQEWRKNQALTITIQKEILIYIKNLLSVCNQQLGILVDLDTREPDDPRIEILLKALPLFQPSAVLEDALSEHLHFYDPEMYYRTAKIRRTGLLLGSLLNMILWKKPLVTLDLDLQAILVITLHPSAAEYRNDHYTDDALRSVFGKFSGDFGQIMWSICYGHLFASEDNNTSAMALMLHRIPKQYINTYEHQHGGWGNIHGLGDGSCVDVTLNKEH</sequence>
<proteinExistence type="predicted"/>
<dbReference type="EMBL" id="MK500346">
    <property type="protein sequence ID" value="QBK87253.1"/>
    <property type="molecule type" value="Genomic_DNA"/>
</dbReference>
<gene>
    <name evidence="1" type="ORF">LCMAC201_01550</name>
</gene>
<organism evidence="1">
    <name type="scientific">Marseillevirus LCMAC201</name>
    <dbReference type="NCBI Taxonomy" id="2506605"/>
    <lineage>
        <taxon>Viruses</taxon>
        <taxon>Varidnaviria</taxon>
        <taxon>Bamfordvirae</taxon>
        <taxon>Nucleocytoviricota</taxon>
        <taxon>Megaviricetes</taxon>
        <taxon>Pimascovirales</taxon>
        <taxon>Pimascovirales incertae sedis</taxon>
        <taxon>Marseilleviridae</taxon>
    </lineage>
</organism>
<name>A0A481YVD0_9VIRU</name>
<accession>A0A481YVD0</accession>
<evidence type="ECO:0000313" key="1">
    <source>
        <dbReference type="EMBL" id="QBK87253.1"/>
    </source>
</evidence>